<feature type="compositionally biased region" description="Low complexity" evidence="1">
    <location>
        <begin position="148"/>
        <end position="160"/>
    </location>
</feature>
<organism evidence="2 3">
    <name type="scientific">Glossina palpalis gambiensis</name>
    <dbReference type="NCBI Taxonomy" id="67801"/>
    <lineage>
        <taxon>Eukaryota</taxon>
        <taxon>Metazoa</taxon>
        <taxon>Ecdysozoa</taxon>
        <taxon>Arthropoda</taxon>
        <taxon>Hexapoda</taxon>
        <taxon>Insecta</taxon>
        <taxon>Pterygota</taxon>
        <taxon>Neoptera</taxon>
        <taxon>Endopterygota</taxon>
        <taxon>Diptera</taxon>
        <taxon>Brachycera</taxon>
        <taxon>Muscomorpha</taxon>
        <taxon>Hippoboscoidea</taxon>
        <taxon>Glossinidae</taxon>
        <taxon>Glossina</taxon>
    </lineage>
</organism>
<feature type="region of interest" description="Disordered" evidence="1">
    <location>
        <begin position="96"/>
        <end position="217"/>
    </location>
</feature>
<feature type="compositionally biased region" description="Polar residues" evidence="1">
    <location>
        <begin position="204"/>
        <end position="217"/>
    </location>
</feature>
<protein>
    <submittedName>
        <fullName evidence="2">Uncharacterized protein</fullName>
    </submittedName>
</protein>
<accession>A0A1B0BU81</accession>
<dbReference type="EMBL" id="JXJN01020566">
    <property type="status" value="NOT_ANNOTATED_CDS"/>
    <property type="molecule type" value="Genomic_DNA"/>
</dbReference>
<name>A0A1B0BU81_9MUSC</name>
<reference evidence="2" key="2">
    <citation type="submission" date="2020-05" db="UniProtKB">
        <authorList>
            <consortium name="EnsemblMetazoa"/>
        </authorList>
    </citation>
    <scope>IDENTIFICATION</scope>
    <source>
        <strain evidence="2">IAEA</strain>
    </source>
</reference>
<feature type="compositionally biased region" description="Low complexity" evidence="1">
    <location>
        <begin position="112"/>
        <end position="137"/>
    </location>
</feature>
<dbReference type="Proteomes" id="UP000092460">
    <property type="component" value="Unassembled WGS sequence"/>
</dbReference>
<evidence type="ECO:0000313" key="2">
    <source>
        <dbReference type="EnsemblMetazoa" id="GPPI040683-PA"/>
    </source>
</evidence>
<dbReference type="VEuPathDB" id="VectorBase:GPPI040683"/>
<proteinExistence type="predicted"/>
<dbReference type="AlphaFoldDB" id="A0A1B0BU81"/>
<evidence type="ECO:0000313" key="3">
    <source>
        <dbReference type="Proteomes" id="UP000092460"/>
    </source>
</evidence>
<keyword evidence="3" id="KW-1185">Reference proteome</keyword>
<dbReference type="EnsemblMetazoa" id="GPPI040683-RA">
    <property type="protein sequence ID" value="GPPI040683-PA"/>
    <property type="gene ID" value="GPPI040683"/>
</dbReference>
<evidence type="ECO:0000256" key="1">
    <source>
        <dbReference type="SAM" id="MobiDB-lite"/>
    </source>
</evidence>
<reference evidence="3" key="1">
    <citation type="submission" date="2015-01" db="EMBL/GenBank/DDBJ databases">
        <authorList>
            <person name="Aksoy S."/>
            <person name="Warren W."/>
            <person name="Wilson R.K."/>
        </authorList>
    </citation>
    <scope>NUCLEOTIDE SEQUENCE [LARGE SCALE GENOMIC DNA]</scope>
    <source>
        <strain evidence="3">IAEA</strain>
    </source>
</reference>
<sequence>MSYRETLYTVECQQPPNTPYLNKHEHLCQHRLQCTQNPHPHICHHPHCHKVQTIHQHQYPCPHEVPCVYQTACLYQPELQNKVNIYICKSNKTGKRTKAERSRYSTSSKTLTNTGASNATSSSPTSMTASSRASRYAPTQPSVRRDSLTSTSNNTRASTRGSIYVPPPSSVSSLSPRCETKVNKVKVRNHTSENSSPVPARSATCASTPTSARTSQGTILKPASKRTPQYATPLTPIQTYATGQRTTEIPSAPSRDTIVKYALTRNQKNKQAPEQDYAVSKNAPTRKPVKYNALTSVETNEKEPTSTQIAESLLGLVSVSSLKKNLKKASKARAAAKIPN</sequence>